<accession>A0A080ZHY3</accession>
<reference evidence="3 4" key="1">
    <citation type="submission" date="2013-11" db="EMBL/GenBank/DDBJ databases">
        <title>The Genome Sequence of Phytophthora parasitica P1976.</title>
        <authorList>
            <consortium name="The Broad Institute Genomics Platform"/>
            <person name="Russ C."/>
            <person name="Tyler B."/>
            <person name="Panabieres F."/>
            <person name="Shan W."/>
            <person name="Tripathy S."/>
            <person name="Grunwald N."/>
            <person name="Machado M."/>
            <person name="Johnson C.S."/>
            <person name="Walker B."/>
            <person name="Young S."/>
            <person name="Zeng Q."/>
            <person name="Gargeya S."/>
            <person name="Fitzgerald M."/>
            <person name="Haas B."/>
            <person name="Abouelleil A."/>
            <person name="Allen A.W."/>
            <person name="Alvarado L."/>
            <person name="Arachchi H.M."/>
            <person name="Berlin A.M."/>
            <person name="Chapman S.B."/>
            <person name="Gainer-Dewar J."/>
            <person name="Goldberg J."/>
            <person name="Griggs A."/>
            <person name="Gujja S."/>
            <person name="Hansen M."/>
            <person name="Howarth C."/>
            <person name="Imamovic A."/>
            <person name="Ireland A."/>
            <person name="Larimer J."/>
            <person name="McCowan C."/>
            <person name="Murphy C."/>
            <person name="Pearson M."/>
            <person name="Poon T.W."/>
            <person name="Priest M."/>
            <person name="Roberts A."/>
            <person name="Saif S."/>
            <person name="Shea T."/>
            <person name="Sisk P."/>
            <person name="Sykes S."/>
            <person name="Wortman J."/>
            <person name="Nusbaum C."/>
            <person name="Birren B."/>
        </authorList>
    </citation>
    <scope>NUCLEOTIDE SEQUENCE [LARGE SCALE GENOMIC DNA]</scope>
    <source>
        <strain evidence="3 4">P1976</strain>
    </source>
</reference>
<evidence type="ECO:0000256" key="2">
    <source>
        <dbReference type="SAM" id="MobiDB-lite"/>
    </source>
</evidence>
<keyword evidence="1" id="KW-0175">Coiled coil</keyword>
<feature type="coiled-coil region" evidence="1">
    <location>
        <begin position="374"/>
        <end position="475"/>
    </location>
</feature>
<feature type="compositionally biased region" description="Basic and acidic residues" evidence="2">
    <location>
        <begin position="883"/>
        <end position="901"/>
    </location>
</feature>
<gene>
    <name evidence="3" type="ORF">F444_16532</name>
</gene>
<organism evidence="3 4">
    <name type="scientific">Phytophthora nicotianae P1976</name>
    <dbReference type="NCBI Taxonomy" id="1317066"/>
    <lineage>
        <taxon>Eukaryota</taxon>
        <taxon>Sar</taxon>
        <taxon>Stramenopiles</taxon>
        <taxon>Oomycota</taxon>
        <taxon>Peronosporomycetes</taxon>
        <taxon>Peronosporales</taxon>
        <taxon>Peronosporaceae</taxon>
        <taxon>Phytophthora</taxon>
    </lineage>
</organism>
<dbReference type="OrthoDB" id="111465at2759"/>
<feature type="coiled-coil region" evidence="1">
    <location>
        <begin position="560"/>
        <end position="717"/>
    </location>
</feature>
<comment type="caution">
    <text evidence="3">The sequence shown here is derived from an EMBL/GenBank/DDBJ whole genome shotgun (WGS) entry which is preliminary data.</text>
</comment>
<feature type="coiled-coil region" evidence="1">
    <location>
        <begin position="743"/>
        <end position="830"/>
    </location>
</feature>
<dbReference type="Proteomes" id="UP000028582">
    <property type="component" value="Unassembled WGS sequence"/>
</dbReference>
<dbReference type="EMBL" id="ANJA01003045">
    <property type="protein sequence ID" value="ETO66244.1"/>
    <property type="molecule type" value="Genomic_DNA"/>
</dbReference>
<feature type="region of interest" description="Disordered" evidence="2">
    <location>
        <begin position="303"/>
        <end position="335"/>
    </location>
</feature>
<name>A0A080ZHY3_PHYNI</name>
<proteinExistence type="predicted"/>
<feature type="region of interest" description="Disordered" evidence="2">
    <location>
        <begin position="881"/>
        <end position="901"/>
    </location>
</feature>
<protein>
    <submittedName>
        <fullName evidence="3">Uncharacterized protein</fullName>
    </submittedName>
</protein>
<evidence type="ECO:0000256" key="1">
    <source>
        <dbReference type="SAM" id="Coils"/>
    </source>
</evidence>
<sequence>MERSLSCSGARLCSSLVVDNQDASTFFASKSASSSPEDRGRDILLELLKQIMEFLERKEMMSTRVVASKEWRKSRSRRRSENSNNLFEVVIQVCEQRMRRLKRSISGDFGGREEEEWSAQSPRMLVAEAIVQELLVSLMELRMKEKETMVMDEVESVEIMRQLHVHLQKDEELVRSKVCIGAGDEQQLEELQLMLRTDFLEEVAGAESPQKKQQADSAANNEASLQFAWETIDDQKKEIIRLRAENERLKHLDSRSDANSASFFEDEPAKVINLLRSKLSSHHEKNLDILHDHIQRLERALQSATVSSRKARRGWDGSKSTFESTQSSDKNDYSSSLLSRSAVGTDFSRMQIPRKKCEECRKNSASLLALRSEVKQLRAHAESDEESLLQAEKDRGHLQRENSALSSALLSAKQKQEELRQMILDLTQEKHRLQNLGDSEQRTAERSIRVLKEQLGALEEQKAHLKRKFDELVSKYDAEMNEKRTISKKHTELEGKHAKLSQSSIELEEQVASLHETARRCETMVEDRDVALKDLQAQLHVMEQDGTSLMTELQEKDTVIADLRVQLSELQRGYDDLEVEKRRSAGEIERLMQTLDEFKRKNQRLENGFEELKQGNELLTSLQKVERGASALQLTELKQTQEKIESLKQQLSSTKSECDKMEQALSEANKVNKAETTQHNMKVNRIQHELDVVRQQYLSLEQELKNDKAALNTTQQENCERVKNLSQELAESKTTMLMWMNKCNTLSEDKQQLENDVQSLSEEQYSLQRMVEELHADREAKTQERFEDEAALKEEIDSLTEQHQTMERERRVIEQEKKALVKLVQTLQARPELQQRAFREMLMACQRGTERTFCRLAERVTVTLGKLSIVEKRYHTLQSQLAKRKESAREKDSSSDEGECRIVPKPASPQIVVQEENFLSNSTSAFAMSASHPEWLEAIGRDDGEAAEVIETLERELKHWKWKYFVQCLVTNSCEQESFRLAAQLQEASSTIDQLKKITHLQSWHKLKAKLENQQLHKLQYLGVVFARQLAKKLLLSQQTQCFAKWKYQARVRKYQAKLDASANDLLRASFSPTTTMALANCIQLVRKFCEPARKNGANERVKSSHTHGADELTGYLVEINTKVASWKVAVDRKIAEYTERNNQLKSVQRKCAELKDLVGLNQRLIEEMERRSACQQHVVEAAWDFATAYKALSPSARAQVFQSRDLLSASKGIVEGLNSLGLPRSVNKLSQTLGPNSVRKANDKTVFSKKVNFLSASAAPGATSASSSMTGTEKSRQRLNDSNIELLEDAVGSLRGAMQKQRKLQLDLKETEQSLTITTKELHRRNMQFLMLRSFLQWKCASSNRVRHYGRQRQATARGST</sequence>
<evidence type="ECO:0000313" key="4">
    <source>
        <dbReference type="Proteomes" id="UP000028582"/>
    </source>
</evidence>
<feature type="compositionally biased region" description="Polar residues" evidence="2">
    <location>
        <begin position="318"/>
        <end position="335"/>
    </location>
</feature>
<evidence type="ECO:0000313" key="3">
    <source>
        <dbReference type="EMBL" id="ETO66244.1"/>
    </source>
</evidence>